<evidence type="ECO:0008006" key="3">
    <source>
        <dbReference type="Google" id="ProtNLM"/>
    </source>
</evidence>
<sequence>MFWASGLCPTEAEWRQESMAQRRCPGRRLVASVTPRPACVVNHAGDESIKAAARLYDIRAAPPRSLYIWTEPNSSHTV</sequence>
<accession>A0AAV4XYX0</accession>
<proteinExistence type="predicted"/>
<protein>
    <recommendedName>
        <fullName evidence="3">Sulfatase-modifying factor enzyme domain-containing protein</fullName>
    </recommendedName>
</protein>
<organism evidence="1 2">
    <name type="scientific">Caerostris extrusa</name>
    <name type="common">Bark spider</name>
    <name type="synonym">Caerostris bankana</name>
    <dbReference type="NCBI Taxonomy" id="172846"/>
    <lineage>
        <taxon>Eukaryota</taxon>
        <taxon>Metazoa</taxon>
        <taxon>Ecdysozoa</taxon>
        <taxon>Arthropoda</taxon>
        <taxon>Chelicerata</taxon>
        <taxon>Arachnida</taxon>
        <taxon>Araneae</taxon>
        <taxon>Araneomorphae</taxon>
        <taxon>Entelegynae</taxon>
        <taxon>Araneoidea</taxon>
        <taxon>Araneidae</taxon>
        <taxon>Caerostris</taxon>
    </lineage>
</organism>
<dbReference type="AlphaFoldDB" id="A0AAV4XYX0"/>
<gene>
    <name evidence="1" type="ORF">CEXT_60011</name>
</gene>
<keyword evidence="2" id="KW-1185">Reference proteome</keyword>
<evidence type="ECO:0000313" key="2">
    <source>
        <dbReference type="Proteomes" id="UP001054945"/>
    </source>
</evidence>
<comment type="caution">
    <text evidence="1">The sequence shown here is derived from an EMBL/GenBank/DDBJ whole genome shotgun (WGS) entry which is preliminary data.</text>
</comment>
<name>A0AAV4XYX0_CAEEX</name>
<dbReference type="EMBL" id="BPLR01018425">
    <property type="protein sequence ID" value="GIY99503.1"/>
    <property type="molecule type" value="Genomic_DNA"/>
</dbReference>
<evidence type="ECO:0000313" key="1">
    <source>
        <dbReference type="EMBL" id="GIY99503.1"/>
    </source>
</evidence>
<dbReference type="Proteomes" id="UP001054945">
    <property type="component" value="Unassembled WGS sequence"/>
</dbReference>
<reference evidence="1 2" key="1">
    <citation type="submission" date="2021-06" db="EMBL/GenBank/DDBJ databases">
        <title>Caerostris extrusa draft genome.</title>
        <authorList>
            <person name="Kono N."/>
            <person name="Arakawa K."/>
        </authorList>
    </citation>
    <scope>NUCLEOTIDE SEQUENCE [LARGE SCALE GENOMIC DNA]</scope>
</reference>